<evidence type="ECO:0000256" key="1">
    <source>
        <dbReference type="ARBA" id="ARBA00005121"/>
    </source>
</evidence>
<dbReference type="Pfam" id="PF01923">
    <property type="entry name" value="Cob_adeno_trans"/>
    <property type="match status" value="1"/>
</dbReference>
<evidence type="ECO:0000256" key="9">
    <source>
        <dbReference type="ARBA" id="ARBA00022840"/>
    </source>
</evidence>
<comment type="caution">
    <text evidence="17">The sequence shown here is derived from an EMBL/GenBank/DDBJ whole genome shotgun (WGS) entry which is preliminary data.</text>
</comment>
<comment type="catalytic activity">
    <reaction evidence="14 15">
        <text>2 cob(II)alamin + reduced [electron-transfer flavoprotein] + 2 ATP = 2 adenosylcob(III)alamin + 2 triphosphate + oxidized [electron-transfer flavoprotein] + 3 H(+)</text>
        <dbReference type="Rhea" id="RHEA:28671"/>
        <dbReference type="Rhea" id="RHEA-COMP:10685"/>
        <dbReference type="Rhea" id="RHEA-COMP:10686"/>
        <dbReference type="ChEBI" id="CHEBI:15378"/>
        <dbReference type="ChEBI" id="CHEBI:16304"/>
        <dbReference type="ChEBI" id="CHEBI:18036"/>
        <dbReference type="ChEBI" id="CHEBI:18408"/>
        <dbReference type="ChEBI" id="CHEBI:30616"/>
        <dbReference type="ChEBI" id="CHEBI:57692"/>
        <dbReference type="ChEBI" id="CHEBI:58307"/>
        <dbReference type="EC" id="2.5.1.17"/>
    </reaction>
</comment>
<protein>
    <recommendedName>
        <fullName evidence="5 15">Corrinoid adenosyltransferase</fullName>
        <ecNumber evidence="4 15">2.5.1.17</ecNumber>
    </recommendedName>
    <alternativeName>
        <fullName evidence="10 15">Cob(II)alamin adenosyltransferase</fullName>
    </alternativeName>
    <alternativeName>
        <fullName evidence="12 15">Cob(II)yrinic acid a,c-diamide adenosyltransferase</fullName>
    </alternativeName>
    <alternativeName>
        <fullName evidence="11 15">Cobinamide/cobalamin adenosyltransferase</fullName>
    </alternativeName>
</protein>
<organism evidence="17 18">
    <name type="scientific">Fimbriimonas ginsengisoli</name>
    <dbReference type="NCBI Taxonomy" id="1005039"/>
    <lineage>
        <taxon>Bacteria</taxon>
        <taxon>Bacillati</taxon>
        <taxon>Armatimonadota</taxon>
        <taxon>Fimbriimonadia</taxon>
        <taxon>Fimbriimonadales</taxon>
        <taxon>Fimbriimonadaceae</taxon>
        <taxon>Fimbriimonas</taxon>
    </lineage>
</organism>
<dbReference type="GO" id="GO:0008817">
    <property type="term" value="F:corrinoid adenosyltransferase activity"/>
    <property type="evidence" value="ECO:0007669"/>
    <property type="project" value="UniProtKB-UniRule"/>
</dbReference>
<accession>A0A931LXE5</accession>
<keyword evidence="7 15" id="KW-0808">Transferase</keyword>
<evidence type="ECO:0000256" key="11">
    <source>
        <dbReference type="ARBA" id="ARBA00033334"/>
    </source>
</evidence>
<evidence type="ECO:0000256" key="2">
    <source>
        <dbReference type="ARBA" id="ARBA00007487"/>
    </source>
</evidence>
<comment type="subunit">
    <text evidence="3">Homotrimer.</text>
</comment>
<feature type="domain" description="Cobalamin adenosyltransferase-like" evidence="16">
    <location>
        <begin position="3"/>
        <end position="162"/>
    </location>
</feature>
<gene>
    <name evidence="17" type="ORF">HYR64_05755</name>
</gene>
<dbReference type="AlphaFoldDB" id="A0A931LXE5"/>
<dbReference type="InterPro" id="IPR016030">
    <property type="entry name" value="CblAdoTrfase-like"/>
</dbReference>
<evidence type="ECO:0000256" key="4">
    <source>
        <dbReference type="ARBA" id="ARBA00012454"/>
    </source>
</evidence>
<keyword evidence="9 15" id="KW-0067">ATP-binding</keyword>
<dbReference type="SUPFAM" id="SSF89028">
    <property type="entry name" value="Cobalamin adenosyltransferase-like"/>
    <property type="match status" value="1"/>
</dbReference>
<evidence type="ECO:0000256" key="3">
    <source>
        <dbReference type="ARBA" id="ARBA00011233"/>
    </source>
</evidence>
<evidence type="ECO:0000256" key="14">
    <source>
        <dbReference type="ARBA" id="ARBA00048692"/>
    </source>
</evidence>
<comment type="catalytic activity">
    <reaction evidence="13 15">
        <text>2 cob(II)yrinate a,c diamide + reduced [electron-transfer flavoprotein] + 2 ATP = 2 adenosylcob(III)yrinate a,c-diamide + 2 triphosphate + oxidized [electron-transfer flavoprotein] + 3 H(+)</text>
        <dbReference type="Rhea" id="RHEA:11528"/>
        <dbReference type="Rhea" id="RHEA-COMP:10685"/>
        <dbReference type="Rhea" id="RHEA-COMP:10686"/>
        <dbReference type="ChEBI" id="CHEBI:15378"/>
        <dbReference type="ChEBI" id="CHEBI:18036"/>
        <dbReference type="ChEBI" id="CHEBI:30616"/>
        <dbReference type="ChEBI" id="CHEBI:57692"/>
        <dbReference type="ChEBI" id="CHEBI:58307"/>
        <dbReference type="ChEBI" id="CHEBI:58503"/>
        <dbReference type="ChEBI" id="CHEBI:58537"/>
        <dbReference type="EC" id="2.5.1.17"/>
    </reaction>
</comment>
<dbReference type="PANTHER" id="PTHR12213">
    <property type="entry name" value="CORRINOID ADENOSYLTRANSFERASE"/>
    <property type="match status" value="1"/>
</dbReference>
<dbReference type="GO" id="GO:0009236">
    <property type="term" value="P:cobalamin biosynthetic process"/>
    <property type="evidence" value="ECO:0007669"/>
    <property type="project" value="UniProtKB-UniRule"/>
</dbReference>
<dbReference type="FunFam" id="1.20.1200.10:FF:000001">
    <property type="entry name" value="Cob(I)yrinic acid a,c-diamide adenosyltransferase"/>
    <property type="match status" value="1"/>
</dbReference>
<dbReference type="InterPro" id="IPR029499">
    <property type="entry name" value="PduO-typ"/>
</dbReference>
<dbReference type="EC" id="2.5.1.17" evidence="4 15"/>
<proteinExistence type="inferred from homology"/>
<evidence type="ECO:0000313" key="17">
    <source>
        <dbReference type="EMBL" id="MBI1756595.1"/>
    </source>
</evidence>
<comment type="pathway">
    <text evidence="1 15">Cofactor biosynthesis; adenosylcobalamin biosynthesis; adenosylcobalamin from cob(II)yrinate a,c-diamide: step 2/7.</text>
</comment>
<evidence type="ECO:0000256" key="15">
    <source>
        <dbReference type="RuleBase" id="RU366026"/>
    </source>
</evidence>
<evidence type="ECO:0000256" key="13">
    <source>
        <dbReference type="ARBA" id="ARBA00048555"/>
    </source>
</evidence>
<evidence type="ECO:0000256" key="5">
    <source>
        <dbReference type="ARBA" id="ARBA00020963"/>
    </source>
</evidence>
<evidence type="ECO:0000256" key="10">
    <source>
        <dbReference type="ARBA" id="ARBA00031529"/>
    </source>
</evidence>
<name>A0A931LXE5_FIMGI</name>
<sequence length="179" mass="19223">MKIYTRKGDAGRTSLFGGAVTLKTDPRIVAIGEVDELNAAMGLVRTHAGETLAAQIEEVQCQLFELGAQLASPELAGLAEGSGKARTLESWIDAAEQGLPQLKNFILPGGTALAADLHVARAVCRRAERAVFALHDRNPQRADVLAFLNRLSDWLFVVARVANAEAGVPDTIWKGSHRK</sequence>
<dbReference type="EMBL" id="JACOSL010000037">
    <property type="protein sequence ID" value="MBI1756595.1"/>
    <property type="molecule type" value="Genomic_DNA"/>
</dbReference>
<dbReference type="InterPro" id="IPR036451">
    <property type="entry name" value="CblAdoTrfase-like_sf"/>
</dbReference>
<dbReference type="GO" id="GO:0005524">
    <property type="term" value="F:ATP binding"/>
    <property type="evidence" value="ECO:0007669"/>
    <property type="project" value="UniProtKB-UniRule"/>
</dbReference>
<evidence type="ECO:0000256" key="7">
    <source>
        <dbReference type="ARBA" id="ARBA00022679"/>
    </source>
</evidence>
<evidence type="ECO:0000256" key="6">
    <source>
        <dbReference type="ARBA" id="ARBA00022573"/>
    </source>
</evidence>
<evidence type="ECO:0000259" key="16">
    <source>
        <dbReference type="Pfam" id="PF01923"/>
    </source>
</evidence>
<dbReference type="NCBIfam" id="TIGR00636">
    <property type="entry name" value="PduO_Nterm"/>
    <property type="match status" value="1"/>
</dbReference>
<evidence type="ECO:0000313" key="18">
    <source>
        <dbReference type="Proteomes" id="UP000727962"/>
    </source>
</evidence>
<evidence type="ECO:0000256" key="8">
    <source>
        <dbReference type="ARBA" id="ARBA00022741"/>
    </source>
</evidence>
<dbReference type="Proteomes" id="UP000727962">
    <property type="component" value="Unassembled WGS sequence"/>
</dbReference>
<dbReference type="Gene3D" id="1.20.1200.10">
    <property type="entry name" value="Cobalamin adenosyltransferase-like"/>
    <property type="match status" value="1"/>
</dbReference>
<evidence type="ECO:0000256" key="12">
    <source>
        <dbReference type="ARBA" id="ARBA00033354"/>
    </source>
</evidence>
<keyword evidence="8 15" id="KW-0547">Nucleotide-binding</keyword>
<dbReference type="PANTHER" id="PTHR12213:SF0">
    <property type="entry name" value="CORRINOID ADENOSYLTRANSFERASE MMAB"/>
    <property type="match status" value="1"/>
</dbReference>
<reference evidence="17" key="1">
    <citation type="submission" date="2020-07" db="EMBL/GenBank/DDBJ databases">
        <title>Huge and variable diversity of episymbiotic CPR bacteria and DPANN archaea in groundwater ecosystems.</title>
        <authorList>
            <person name="He C.Y."/>
            <person name="Keren R."/>
            <person name="Whittaker M."/>
            <person name="Farag I.F."/>
            <person name="Doudna J."/>
            <person name="Cate J.H.D."/>
            <person name="Banfield J.F."/>
        </authorList>
    </citation>
    <scope>NUCLEOTIDE SEQUENCE</scope>
    <source>
        <strain evidence="17">NC_groundwater_17_Pr7_B-0.1um_64_12</strain>
    </source>
</reference>
<comment type="similarity">
    <text evidence="2 15">Belongs to the Cob(I)alamin adenosyltransferase family.</text>
</comment>
<keyword evidence="6 15" id="KW-0169">Cobalamin biosynthesis</keyword>